<dbReference type="PANTHER" id="PTHR45228:SF8">
    <property type="entry name" value="TWO-COMPONENT RESPONSE REGULATOR-RELATED"/>
    <property type="match status" value="1"/>
</dbReference>
<keyword evidence="3" id="KW-0808">Transferase</keyword>
<name>A0A1H9TNE5_BUTFI</name>
<evidence type="ECO:0000313" key="4">
    <source>
        <dbReference type="Proteomes" id="UP000182584"/>
    </source>
</evidence>
<dbReference type="Pfam" id="PF16927">
    <property type="entry name" value="HisKA_7TM"/>
    <property type="match status" value="1"/>
</dbReference>
<keyword evidence="3" id="KW-0418">Kinase</keyword>
<dbReference type="PANTHER" id="PTHR45228">
    <property type="entry name" value="CYCLIC DI-GMP PHOSPHODIESTERASE TM_0186-RELATED"/>
    <property type="match status" value="1"/>
</dbReference>
<proteinExistence type="predicted"/>
<protein>
    <submittedName>
        <fullName evidence="3">N-terminal 7TM region of histidine kinase</fullName>
    </submittedName>
</protein>
<dbReference type="eggNOG" id="COG3437">
    <property type="taxonomic scope" value="Bacteria"/>
</dbReference>
<dbReference type="InterPro" id="IPR031621">
    <property type="entry name" value="HisKA_7TM"/>
</dbReference>
<feature type="transmembrane region" description="Helical" evidence="1">
    <location>
        <begin position="30"/>
        <end position="48"/>
    </location>
</feature>
<keyword evidence="1" id="KW-0472">Membrane</keyword>
<dbReference type="GO" id="GO:0016301">
    <property type="term" value="F:kinase activity"/>
    <property type="evidence" value="ECO:0007669"/>
    <property type="project" value="UniProtKB-KW"/>
</dbReference>
<dbReference type="SUPFAM" id="SSF109604">
    <property type="entry name" value="HD-domain/PDEase-like"/>
    <property type="match status" value="1"/>
</dbReference>
<dbReference type="SMART" id="SM00471">
    <property type="entry name" value="HDc"/>
    <property type="match status" value="1"/>
</dbReference>
<dbReference type="Gene3D" id="1.10.3210.10">
    <property type="entry name" value="Hypothetical protein af1432"/>
    <property type="match status" value="1"/>
</dbReference>
<keyword evidence="1" id="KW-1133">Transmembrane helix</keyword>
<feature type="transmembrane region" description="Helical" evidence="1">
    <location>
        <begin position="54"/>
        <end position="78"/>
    </location>
</feature>
<dbReference type="CDD" id="cd00077">
    <property type="entry name" value="HDc"/>
    <property type="match status" value="1"/>
</dbReference>
<feature type="transmembrane region" description="Helical" evidence="1">
    <location>
        <begin position="174"/>
        <end position="192"/>
    </location>
</feature>
<sequence length="577" mass="66189">MITSFFGILLVISVLVILYMAQKNYENIDIYYWTLVILVPVVVLGYWLKTRVTTVEGAKLCFCFIYIDSTVLLTAVIFNIMRFMGIAVKSWIKLVAYIVGFGHLFIIWLCFDNDLYYKNVTLIDTGLGTATKMVNGPLKIVHWIYLILVLGIIIALMIMAIVRKGTYSRRTLTLYSLLTGVGILVYIIESILDVDFSNLPALYVTADILIALNYDHAHTHDIACLISEQQKYHGTKGYVAFDLDRNFLSCNSKIYDFVPELKKQIVDENLPPDSELRSIFYSLIDDYRRDIKNVKKFDHDGRICQCEISEFSIRKDGKVQGYLFDIDDVTEEEKFLQVMKDYNTTLNKEVDIKTESIKNIQEKVVLGLANMVENRDNNTGGHVKRTSDLIKIVVNEAKRQGVYSISEQYAEDIVRAAPMHDIGKITIENSILCKPGDLTKEEFNIMKTHSVKSGEFVNLILKGVEEKHFVDVAYNVARYHHERWDGRGYPEGLVGEMIPLEARLMAIADVYDALVSQRYYKKALKYEEAAKIMVEGMGSQFDPNMLSVFLGCRHELEEYYMDIQEDFDAHDEKLLIS</sequence>
<keyword evidence="1" id="KW-0812">Transmembrane</keyword>
<dbReference type="InterPro" id="IPR052020">
    <property type="entry name" value="Cyclic_di-GMP/3'3'-cGAMP_PDE"/>
</dbReference>
<reference evidence="3 4" key="1">
    <citation type="submission" date="2016-10" db="EMBL/GenBank/DDBJ databases">
        <authorList>
            <person name="de Groot N.N."/>
        </authorList>
    </citation>
    <scope>NUCLEOTIDE SEQUENCE [LARGE SCALE GENOMIC DNA]</scope>
    <source>
        <strain evidence="3 4">AR40</strain>
    </source>
</reference>
<accession>A0A1H9TNE5</accession>
<feature type="transmembrane region" description="Helical" evidence="1">
    <location>
        <begin position="6"/>
        <end position="21"/>
    </location>
</feature>
<organism evidence="3 4">
    <name type="scientific">Butyrivibrio fibrisolvens</name>
    <dbReference type="NCBI Taxonomy" id="831"/>
    <lineage>
        <taxon>Bacteria</taxon>
        <taxon>Bacillati</taxon>
        <taxon>Bacillota</taxon>
        <taxon>Clostridia</taxon>
        <taxon>Lachnospirales</taxon>
        <taxon>Lachnospiraceae</taxon>
        <taxon>Butyrivibrio</taxon>
    </lineage>
</organism>
<dbReference type="AlphaFoldDB" id="A0A1H9TNE5"/>
<feature type="transmembrane region" description="Helical" evidence="1">
    <location>
        <begin position="140"/>
        <end position="162"/>
    </location>
</feature>
<dbReference type="Proteomes" id="UP000182584">
    <property type="component" value="Unassembled WGS sequence"/>
</dbReference>
<evidence type="ECO:0000259" key="2">
    <source>
        <dbReference type="PROSITE" id="PS51832"/>
    </source>
</evidence>
<evidence type="ECO:0000313" key="3">
    <source>
        <dbReference type="EMBL" id="SER98588.1"/>
    </source>
</evidence>
<dbReference type="OrthoDB" id="9804747at2"/>
<dbReference type="InterPro" id="IPR003607">
    <property type="entry name" value="HD/PDEase_dom"/>
</dbReference>
<gene>
    <name evidence="3" type="ORF">SAMN04487884_11575</name>
</gene>
<feature type="domain" description="HD-GYP" evidence="2">
    <location>
        <begin position="357"/>
        <end position="565"/>
    </location>
</feature>
<dbReference type="EMBL" id="FOGJ01000015">
    <property type="protein sequence ID" value="SER98588.1"/>
    <property type="molecule type" value="Genomic_DNA"/>
</dbReference>
<dbReference type="PROSITE" id="PS51832">
    <property type="entry name" value="HD_GYP"/>
    <property type="match status" value="1"/>
</dbReference>
<dbReference type="Pfam" id="PF13487">
    <property type="entry name" value="HD_5"/>
    <property type="match status" value="1"/>
</dbReference>
<dbReference type="RefSeq" id="WP_022757394.1">
    <property type="nucleotide sequence ID" value="NZ_FOGJ01000015.1"/>
</dbReference>
<dbReference type="InterPro" id="IPR037522">
    <property type="entry name" value="HD_GYP_dom"/>
</dbReference>
<feature type="transmembrane region" description="Helical" evidence="1">
    <location>
        <begin position="90"/>
        <end position="109"/>
    </location>
</feature>
<evidence type="ECO:0000256" key="1">
    <source>
        <dbReference type="SAM" id="Phobius"/>
    </source>
</evidence>